<feature type="region of interest" description="Disordered" evidence="1">
    <location>
        <begin position="23"/>
        <end position="55"/>
    </location>
</feature>
<dbReference type="EMBL" id="NMUH01005863">
    <property type="protein sequence ID" value="MQM13876.1"/>
    <property type="molecule type" value="Genomic_DNA"/>
</dbReference>
<comment type="caution">
    <text evidence="2">The sequence shown here is derived from an EMBL/GenBank/DDBJ whole genome shotgun (WGS) entry which is preliminary data.</text>
</comment>
<dbReference type="PANTHER" id="PTHR33511">
    <property type="entry name" value="OS06G0632400 PROTEIN"/>
    <property type="match status" value="1"/>
</dbReference>
<protein>
    <submittedName>
        <fullName evidence="2">Uncharacterized protein</fullName>
    </submittedName>
</protein>
<name>A0A843WZU8_COLES</name>
<reference evidence="2" key="1">
    <citation type="submission" date="2017-07" db="EMBL/GenBank/DDBJ databases">
        <title>Taro Niue Genome Assembly and Annotation.</title>
        <authorList>
            <person name="Atibalentja N."/>
            <person name="Keating K."/>
            <person name="Fields C.J."/>
        </authorList>
    </citation>
    <scope>NUCLEOTIDE SEQUENCE</scope>
    <source>
        <strain evidence="2">Niue_2</strain>
        <tissue evidence="2">Leaf</tissue>
    </source>
</reference>
<dbReference type="OrthoDB" id="654716at2759"/>
<evidence type="ECO:0000256" key="1">
    <source>
        <dbReference type="SAM" id="MobiDB-lite"/>
    </source>
</evidence>
<sequence>MGGKKRSPSKSIFAIIKRLFRRPRHVHDAEEEEQPRHGEGRHTASDDDQGHWHCVGEPDIDIKATNFIAKFHETRLSDPKTVAV</sequence>
<evidence type="ECO:0000313" key="2">
    <source>
        <dbReference type="EMBL" id="MQM13876.1"/>
    </source>
</evidence>
<feature type="compositionally biased region" description="Basic and acidic residues" evidence="1">
    <location>
        <begin position="34"/>
        <end position="55"/>
    </location>
</feature>
<dbReference type="SMR" id="A0A843WZU8"/>
<proteinExistence type="predicted"/>
<dbReference type="Proteomes" id="UP000652761">
    <property type="component" value="Unassembled WGS sequence"/>
</dbReference>
<organism evidence="2 3">
    <name type="scientific">Colocasia esculenta</name>
    <name type="common">Wild taro</name>
    <name type="synonym">Arum esculentum</name>
    <dbReference type="NCBI Taxonomy" id="4460"/>
    <lineage>
        <taxon>Eukaryota</taxon>
        <taxon>Viridiplantae</taxon>
        <taxon>Streptophyta</taxon>
        <taxon>Embryophyta</taxon>
        <taxon>Tracheophyta</taxon>
        <taxon>Spermatophyta</taxon>
        <taxon>Magnoliopsida</taxon>
        <taxon>Liliopsida</taxon>
        <taxon>Araceae</taxon>
        <taxon>Aroideae</taxon>
        <taxon>Colocasieae</taxon>
        <taxon>Colocasia</taxon>
    </lineage>
</organism>
<evidence type="ECO:0000313" key="3">
    <source>
        <dbReference type="Proteomes" id="UP000652761"/>
    </source>
</evidence>
<dbReference type="AlphaFoldDB" id="A0A843WZU8"/>
<keyword evidence="3" id="KW-1185">Reference proteome</keyword>
<accession>A0A843WZU8</accession>
<gene>
    <name evidence="2" type="ORF">Taro_046803</name>
</gene>